<reference evidence="1 2" key="1">
    <citation type="journal article" date="2017" name="Eur. J. Clin. Microbiol. Infect. Dis.">
        <title>Uncommonly isolated clinical Pseudomonas: identification and phylogenetic assignation.</title>
        <authorList>
            <person name="Mulet M."/>
            <person name="Gomila M."/>
            <person name="Ramirez A."/>
            <person name="Cardew S."/>
            <person name="Moore E.R."/>
            <person name="Lalucat J."/>
            <person name="Garcia-Valdes E."/>
        </authorList>
    </citation>
    <scope>NUCLEOTIDE SEQUENCE [LARGE SCALE GENOMIC DNA]</scope>
    <source>
        <strain evidence="1 2">SD129</strain>
    </source>
</reference>
<evidence type="ECO:0000313" key="2">
    <source>
        <dbReference type="Proteomes" id="UP000306753"/>
    </source>
</evidence>
<dbReference type="OrthoDB" id="6901298at2"/>
<name>A0A5R9QGF3_9GAMM</name>
<keyword evidence="2" id="KW-1185">Reference proteome</keyword>
<proteinExistence type="predicted"/>
<dbReference type="Proteomes" id="UP000306753">
    <property type="component" value="Unassembled WGS sequence"/>
</dbReference>
<evidence type="ECO:0000313" key="1">
    <source>
        <dbReference type="EMBL" id="TLX64221.1"/>
    </source>
</evidence>
<gene>
    <name evidence="1" type="ORF">DN820_06020</name>
</gene>
<accession>A0A5R9QGF3</accession>
<protein>
    <recommendedName>
        <fullName evidence="3">DUF3509 domain-containing protein</fullName>
    </recommendedName>
</protein>
<organism evidence="1 2">
    <name type="scientific">Stutzerimonas nosocomialis</name>
    <dbReference type="NCBI Taxonomy" id="1056496"/>
    <lineage>
        <taxon>Bacteria</taxon>
        <taxon>Pseudomonadati</taxon>
        <taxon>Pseudomonadota</taxon>
        <taxon>Gammaproteobacteria</taxon>
        <taxon>Pseudomonadales</taxon>
        <taxon>Pseudomonadaceae</taxon>
        <taxon>Stutzerimonas</taxon>
    </lineage>
</organism>
<dbReference type="RefSeq" id="WP_138409121.1">
    <property type="nucleotide sequence ID" value="NZ_QLAE01000022.1"/>
</dbReference>
<dbReference type="EMBL" id="QLAG01000006">
    <property type="protein sequence ID" value="TLX64221.1"/>
    <property type="molecule type" value="Genomic_DNA"/>
</dbReference>
<comment type="caution">
    <text evidence="1">The sequence shown here is derived from an EMBL/GenBank/DDBJ whole genome shotgun (WGS) entry which is preliminary data.</text>
</comment>
<sequence>MKTLSRHLADNFTAQYNTRVEPQDDGKLIVRVGYPINGTETTRMMTNAQVQNELLVETLLEDIRNELSRPR</sequence>
<dbReference type="AlphaFoldDB" id="A0A5R9QGF3"/>
<evidence type="ECO:0008006" key="3">
    <source>
        <dbReference type="Google" id="ProtNLM"/>
    </source>
</evidence>